<dbReference type="PIRSF" id="PIRSF000137">
    <property type="entry name" value="Alcohol_oxidase"/>
    <property type="match status" value="1"/>
</dbReference>
<proteinExistence type="inferred from homology"/>
<dbReference type="InterPro" id="IPR036188">
    <property type="entry name" value="FAD/NAD-bd_sf"/>
</dbReference>
<sequence>MFGTLGITSCTAAAALFSIDTLQRRALSAHTSLRDGDEYDFIVVGSGAGSIVARRLAERRQRVLLLEAGPVNQSPLIHIPLLSLTAFVSFLKKYNWQFRSLPEPSMNDREIYEPRGRVLGGSSSINGMIWVRGHPWDYDHWAKICGDPSLSYSSLLPYFRKTESFETLQAQSKGEGRVKKIPAPAENAAASLRYHGTNGPLHISEPRFRHPISEALIEAACDVTGLFPNPDFGGEEINGFGCFQMNQWRGRRWSAADRYLPKGKRANNAADLHRDDLVAEFLDVRCDATVDRVEFDVLDALGEKEKEKEREGGESIVGRAWRTSVTVKKDGRPRAVGVRLASGPVIRARKEVILSAGVFQSPQLLNLSGVGDRDDLERVGIASLVHLPGVGKNLLDHIDVFVQCENPSGEALGVSLRGLVFQMQHGWKYLKSRLAQWRGEGDGDEDPFMGNLLMSNGVDSGGFMQASPESKWTDVQFHFFPGSFRDYSMRGFLNHMYATHVYLSRPHSHGTVQVVSKNVFHKPELRFNFLTEKQDVDTLLTALKTARKIMHHPLLAKYRGRDLLPTADCQTDAELEEYMRSHAKSAHHPIGTCRMGRESDSQSVVLASLSVTAVEGAGSSKQPERAPWRGGEPWPSTPSVVSPQFEVFGCEHLRVVDGSVFPTHIAGNPWGTIAALAEKAADDIVSTWNI</sequence>
<organism evidence="9">
    <name type="scientific">Chromera velia CCMP2878</name>
    <dbReference type="NCBI Taxonomy" id="1169474"/>
    <lineage>
        <taxon>Eukaryota</taxon>
        <taxon>Sar</taxon>
        <taxon>Alveolata</taxon>
        <taxon>Colpodellida</taxon>
        <taxon>Chromeraceae</taxon>
        <taxon>Chromera</taxon>
    </lineage>
</organism>
<evidence type="ECO:0000313" key="9">
    <source>
        <dbReference type="EMBL" id="CEM52844.1"/>
    </source>
</evidence>
<dbReference type="InterPro" id="IPR000172">
    <property type="entry name" value="GMC_OxRdtase_N"/>
</dbReference>
<dbReference type="InterPro" id="IPR007867">
    <property type="entry name" value="GMC_OxRtase_C"/>
</dbReference>
<accession>A0A0G4I7A1</accession>
<dbReference type="SUPFAM" id="SSF54373">
    <property type="entry name" value="FAD-linked reductases, C-terminal domain"/>
    <property type="match status" value="1"/>
</dbReference>
<evidence type="ECO:0000256" key="1">
    <source>
        <dbReference type="ARBA" id="ARBA00001974"/>
    </source>
</evidence>
<evidence type="ECO:0000256" key="3">
    <source>
        <dbReference type="ARBA" id="ARBA00022630"/>
    </source>
</evidence>
<evidence type="ECO:0000256" key="7">
    <source>
        <dbReference type="SAM" id="MobiDB-lite"/>
    </source>
</evidence>
<keyword evidence="4 5" id="KW-0274">FAD</keyword>
<evidence type="ECO:0000256" key="4">
    <source>
        <dbReference type="ARBA" id="ARBA00022827"/>
    </source>
</evidence>
<protein>
    <recommendedName>
        <fullName evidence="8">Glucose-methanol-choline oxidoreductase N-terminal domain-containing protein</fullName>
    </recommendedName>
</protein>
<evidence type="ECO:0000256" key="5">
    <source>
        <dbReference type="PIRSR" id="PIRSR000137-2"/>
    </source>
</evidence>
<evidence type="ECO:0000256" key="6">
    <source>
        <dbReference type="RuleBase" id="RU003968"/>
    </source>
</evidence>
<comment type="similarity">
    <text evidence="2 6">Belongs to the GMC oxidoreductase family.</text>
</comment>
<dbReference type="AlphaFoldDB" id="A0A0G4I7A1"/>
<dbReference type="PANTHER" id="PTHR11552:SF147">
    <property type="entry name" value="CHOLINE DEHYDROGENASE, MITOCHONDRIAL"/>
    <property type="match status" value="1"/>
</dbReference>
<feature type="domain" description="Glucose-methanol-choline oxidoreductase N-terminal" evidence="8">
    <location>
        <begin position="116"/>
        <end position="139"/>
    </location>
</feature>
<feature type="binding site" evidence="5">
    <location>
        <position position="290"/>
    </location>
    <ligand>
        <name>FAD</name>
        <dbReference type="ChEBI" id="CHEBI:57692"/>
    </ligand>
</feature>
<dbReference type="Gene3D" id="3.30.560.10">
    <property type="entry name" value="Glucose Oxidase, domain 3"/>
    <property type="match status" value="1"/>
</dbReference>
<dbReference type="Pfam" id="PF05199">
    <property type="entry name" value="GMC_oxred_C"/>
    <property type="match status" value="2"/>
</dbReference>
<gene>
    <name evidence="9" type="ORF">Cvel_1928</name>
</gene>
<feature type="binding site" evidence="5">
    <location>
        <position position="658"/>
    </location>
    <ligand>
        <name>FAD</name>
        <dbReference type="ChEBI" id="CHEBI:57692"/>
    </ligand>
</feature>
<dbReference type="InterPro" id="IPR012132">
    <property type="entry name" value="GMC_OxRdtase"/>
</dbReference>
<evidence type="ECO:0000256" key="2">
    <source>
        <dbReference type="ARBA" id="ARBA00010790"/>
    </source>
</evidence>
<dbReference type="PANTHER" id="PTHR11552">
    <property type="entry name" value="GLUCOSE-METHANOL-CHOLINE GMC OXIDOREDUCTASE"/>
    <property type="match status" value="1"/>
</dbReference>
<reference evidence="9" key="1">
    <citation type="submission" date="2014-11" db="EMBL/GenBank/DDBJ databases">
        <authorList>
            <person name="Otto D Thomas"/>
            <person name="Naeem Raeece"/>
        </authorList>
    </citation>
    <scope>NUCLEOTIDE SEQUENCE</scope>
</reference>
<dbReference type="GO" id="GO:0016614">
    <property type="term" value="F:oxidoreductase activity, acting on CH-OH group of donors"/>
    <property type="evidence" value="ECO:0007669"/>
    <property type="project" value="InterPro"/>
</dbReference>
<dbReference type="Gene3D" id="3.50.50.60">
    <property type="entry name" value="FAD/NAD(P)-binding domain"/>
    <property type="match status" value="2"/>
</dbReference>
<dbReference type="SUPFAM" id="SSF51905">
    <property type="entry name" value="FAD/NAD(P)-binding domain"/>
    <property type="match status" value="1"/>
</dbReference>
<name>A0A0G4I7A1_9ALVE</name>
<dbReference type="Pfam" id="PF00732">
    <property type="entry name" value="GMC_oxred_N"/>
    <property type="match status" value="2"/>
</dbReference>
<dbReference type="GO" id="GO:0050660">
    <property type="term" value="F:flavin adenine dinucleotide binding"/>
    <property type="evidence" value="ECO:0007669"/>
    <property type="project" value="InterPro"/>
</dbReference>
<comment type="cofactor">
    <cofactor evidence="1 5">
        <name>FAD</name>
        <dbReference type="ChEBI" id="CHEBI:57692"/>
    </cofactor>
</comment>
<feature type="binding site" evidence="5">
    <location>
        <position position="118"/>
    </location>
    <ligand>
        <name>FAD</name>
        <dbReference type="ChEBI" id="CHEBI:57692"/>
    </ligand>
</feature>
<dbReference type="EMBL" id="CDMZ01005392">
    <property type="protein sequence ID" value="CEM52844.1"/>
    <property type="molecule type" value="Genomic_DNA"/>
</dbReference>
<dbReference type="PROSITE" id="PS00623">
    <property type="entry name" value="GMC_OXRED_1"/>
    <property type="match status" value="1"/>
</dbReference>
<dbReference type="VEuPathDB" id="CryptoDB:Cvel_1928"/>
<feature type="region of interest" description="Disordered" evidence="7">
    <location>
        <begin position="615"/>
        <end position="636"/>
    </location>
</feature>
<keyword evidence="3 6" id="KW-0285">Flavoprotein</keyword>
<evidence type="ECO:0000259" key="8">
    <source>
        <dbReference type="PROSITE" id="PS00623"/>
    </source>
</evidence>